<sequence>MQDPIENPGRIRWRRFAAMMVPSTAVAGAIVFGMSNGAIAASFAVSGQTFKVSASELRGEGFVQYGGIAEESDGTRHPVAVSGIREAKLYDLCQSVKVPGSPVVLTINAGGGGKPATASGLLIDMDSLEGDAEFKNINIGQDAATLKGGPQGATGDRKAFGQQADSVSIKGLRQVARSTHAGTFTLNGLKLKVNVGADAKECF</sequence>
<gene>
    <name evidence="1" type="ORF">D7223_32130</name>
</gene>
<dbReference type="InterPro" id="IPR046198">
    <property type="entry name" value="DUF6230"/>
</dbReference>
<protein>
    <submittedName>
        <fullName evidence="1">Cholesterol esterase</fullName>
    </submittedName>
</protein>
<dbReference type="Pfam" id="PF19741">
    <property type="entry name" value="DUF6230"/>
    <property type="match status" value="1"/>
</dbReference>
<keyword evidence="2" id="KW-1185">Reference proteome</keyword>
<proteinExistence type="predicted"/>
<dbReference type="Proteomes" id="UP000281726">
    <property type="component" value="Unassembled WGS sequence"/>
</dbReference>
<dbReference type="AlphaFoldDB" id="A0A3A9YNG6"/>
<comment type="caution">
    <text evidence="1">The sequence shown here is derived from an EMBL/GenBank/DDBJ whole genome shotgun (WGS) entry which is preliminary data.</text>
</comment>
<dbReference type="OrthoDB" id="4238587at2"/>
<name>A0A3A9YNG6_9ACTN</name>
<accession>A0A3A9YNG6</accession>
<dbReference type="EMBL" id="RBAK01000026">
    <property type="protein sequence ID" value="RKN37715.1"/>
    <property type="molecule type" value="Genomic_DNA"/>
</dbReference>
<evidence type="ECO:0000313" key="1">
    <source>
        <dbReference type="EMBL" id="RKN37715.1"/>
    </source>
</evidence>
<reference evidence="1 2" key="1">
    <citation type="journal article" date="2004" name="Syst. Appl. Microbiol.">
        <title>Cryptoendolithic actinomycetes from antarctic sandstone rock samples: Micromonospora endolithica sp. nov. and two isolates related to Micromonospora coerulea Jensen 1932.</title>
        <authorList>
            <person name="Hirsch P."/>
            <person name="Mevs U."/>
            <person name="Kroppenstedt R.M."/>
            <person name="Schumann P."/>
            <person name="Stackebrandt E."/>
        </authorList>
    </citation>
    <scope>NUCLEOTIDE SEQUENCE [LARGE SCALE GENOMIC DNA]</scope>
    <source>
        <strain evidence="1 2">JCM 12677</strain>
    </source>
</reference>
<evidence type="ECO:0000313" key="2">
    <source>
        <dbReference type="Proteomes" id="UP000281726"/>
    </source>
</evidence>
<organism evidence="1 2">
    <name type="scientific">Micromonospora endolithica</name>
    <dbReference type="NCBI Taxonomy" id="230091"/>
    <lineage>
        <taxon>Bacteria</taxon>
        <taxon>Bacillati</taxon>
        <taxon>Actinomycetota</taxon>
        <taxon>Actinomycetes</taxon>
        <taxon>Micromonosporales</taxon>
        <taxon>Micromonosporaceae</taxon>
        <taxon>Micromonospora</taxon>
    </lineage>
</organism>
<dbReference type="RefSeq" id="WP_120733426.1">
    <property type="nucleotide sequence ID" value="NZ_RBAK01000026.1"/>
</dbReference>